<keyword evidence="3" id="KW-1185">Reference proteome</keyword>
<dbReference type="InterPro" id="IPR026442">
    <property type="entry name" value="IPTL_CTERM"/>
</dbReference>
<dbReference type="EMBL" id="JACCKX010000001">
    <property type="protein sequence ID" value="NZA02430.1"/>
    <property type="molecule type" value="Genomic_DNA"/>
</dbReference>
<feature type="domain" description="IPTL-CTERM protein sorting" evidence="1">
    <location>
        <begin position="2"/>
        <end position="29"/>
    </location>
</feature>
<organism evidence="2 3">
    <name type="scientific">Ottowia beijingensis</name>
    <dbReference type="NCBI Taxonomy" id="1207057"/>
    <lineage>
        <taxon>Bacteria</taxon>
        <taxon>Pseudomonadati</taxon>
        <taxon>Pseudomonadota</taxon>
        <taxon>Betaproteobacteria</taxon>
        <taxon>Burkholderiales</taxon>
        <taxon>Comamonadaceae</taxon>
        <taxon>Ottowia</taxon>
    </lineage>
</organism>
<evidence type="ECO:0000313" key="2">
    <source>
        <dbReference type="EMBL" id="NZA02430.1"/>
    </source>
</evidence>
<dbReference type="RefSeq" id="WP_180550763.1">
    <property type="nucleotide sequence ID" value="NZ_JACCKX010000001.1"/>
</dbReference>
<sequence length="30" mass="3311">MPTLGEWALMALSAVLMLWGAGAAQRRRRP</sequence>
<proteinExistence type="predicted"/>
<dbReference type="NCBIfam" id="TIGR04174">
    <property type="entry name" value="IPTL_CTERM"/>
    <property type="match status" value="1"/>
</dbReference>
<dbReference type="AlphaFoldDB" id="A0A853IXL1"/>
<accession>A0A853IXL1</accession>
<gene>
    <name evidence="2" type="ORF">H0I39_12875</name>
</gene>
<comment type="caution">
    <text evidence="2">The sequence shown here is derived from an EMBL/GenBank/DDBJ whole genome shotgun (WGS) entry which is preliminary data.</text>
</comment>
<dbReference type="Pfam" id="PF18203">
    <property type="entry name" value="IPTL-CTERM"/>
    <property type="match status" value="1"/>
</dbReference>
<reference evidence="2 3" key="1">
    <citation type="submission" date="2020-07" db="EMBL/GenBank/DDBJ databases">
        <authorList>
            <person name="Maaloum M."/>
        </authorList>
    </citation>
    <scope>NUCLEOTIDE SEQUENCE [LARGE SCALE GENOMIC DNA]</scope>
    <source>
        <strain evidence="2 3">GCS-AN-3</strain>
    </source>
</reference>
<name>A0A853IXL1_9BURK</name>
<protein>
    <submittedName>
        <fullName evidence="2">IPTL-CTERM sorting domain-containing protein</fullName>
    </submittedName>
</protein>
<evidence type="ECO:0000313" key="3">
    <source>
        <dbReference type="Proteomes" id="UP000589716"/>
    </source>
</evidence>
<dbReference type="Proteomes" id="UP000589716">
    <property type="component" value="Unassembled WGS sequence"/>
</dbReference>
<evidence type="ECO:0000259" key="1">
    <source>
        <dbReference type="Pfam" id="PF18203"/>
    </source>
</evidence>